<dbReference type="AlphaFoldDB" id="A0A6N8U6C4"/>
<dbReference type="Gene3D" id="1.10.150.20">
    <property type="entry name" value="5' to 3' exonuclease, C-terminal subdomain"/>
    <property type="match status" value="1"/>
</dbReference>
<comment type="subcellular location">
    <subcellularLocation>
        <location evidence="1 15">Cytoplasm</location>
    </subcellularLocation>
</comment>
<dbReference type="NCBIfam" id="NF002677">
    <property type="entry name" value="PRK02406.1"/>
    <property type="match status" value="1"/>
</dbReference>
<feature type="binding site" evidence="15">
    <location>
        <position position="10"/>
    </location>
    <ligand>
        <name>Mg(2+)</name>
        <dbReference type="ChEBI" id="CHEBI:18420"/>
    </ligand>
</feature>
<keyword evidence="7 15" id="KW-0235">DNA replication</keyword>
<dbReference type="Pfam" id="PF00817">
    <property type="entry name" value="IMS"/>
    <property type="match status" value="1"/>
</dbReference>
<keyword evidence="6 15" id="KW-0548">Nucleotidyltransferase</keyword>
<evidence type="ECO:0000256" key="4">
    <source>
        <dbReference type="ARBA" id="ARBA00022490"/>
    </source>
</evidence>
<keyword evidence="10 15" id="KW-0460">Magnesium</keyword>
<evidence type="ECO:0000256" key="12">
    <source>
        <dbReference type="ARBA" id="ARBA00023125"/>
    </source>
</evidence>
<keyword evidence="13 15" id="KW-0234">DNA repair</keyword>
<evidence type="ECO:0000256" key="15">
    <source>
        <dbReference type="HAMAP-Rule" id="MF_01113"/>
    </source>
</evidence>
<evidence type="ECO:0000256" key="8">
    <source>
        <dbReference type="ARBA" id="ARBA00022723"/>
    </source>
</evidence>
<dbReference type="SUPFAM" id="SSF100879">
    <property type="entry name" value="Lesion bypass DNA polymerase (Y-family), little finger domain"/>
    <property type="match status" value="1"/>
</dbReference>
<dbReference type="GO" id="GO:0009432">
    <property type="term" value="P:SOS response"/>
    <property type="evidence" value="ECO:0007669"/>
    <property type="project" value="TreeGrafter"/>
</dbReference>
<dbReference type="RefSeq" id="WP_160625157.1">
    <property type="nucleotide sequence ID" value="NZ_WUUQ01000002.1"/>
</dbReference>
<evidence type="ECO:0000256" key="13">
    <source>
        <dbReference type="ARBA" id="ARBA00023204"/>
    </source>
</evidence>
<dbReference type="Gene3D" id="3.30.1490.100">
    <property type="entry name" value="DNA polymerase, Y-family, little finger domain"/>
    <property type="match status" value="1"/>
</dbReference>
<keyword evidence="3 15" id="KW-0515">Mutator protein</keyword>
<keyword evidence="12 15" id="KW-0238">DNA-binding</keyword>
<accession>A0A6N8U6C4</accession>
<protein>
    <recommendedName>
        <fullName evidence="15">DNA polymerase IV</fullName>
        <shortName evidence="15">Pol IV</shortName>
        <ecNumber evidence="15">2.7.7.7</ecNumber>
    </recommendedName>
</protein>
<keyword evidence="11 15" id="KW-0239">DNA-directed DNA polymerase</keyword>
<comment type="catalytic activity">
    <reaction evidence="14 15">
        <text>DNA(n) + a 2'-deoxyribonucleoside 5'-triphosphate = DNA(n+1) + diphosphate</text>
        <dbReference type="Rhea" id="RHEA:22508"/>
        <dbReference type="Rhea" id="RHEA-COMP:17339"/>
        <dbReference type="Rhea" id="RHEA-COMP:17340"/>
        <dbReference type="ChEBI" id="CHEBI:33019"/>
        <dbReference type="ChEBI" id="CHEBI:61560"/>
        <dbReference type="ChEBI" id="CHEBI:173112"/>
        <dbReference type="EC" id="2.7.7.7"/>
    </reaction>
</comment>
<evidence type="ECO:0000313" key="17">
    <source>
        <dbReference type="EMBL" id="MXQ73746.1"/>
    </source>
</evidence>
<dbReference type="Gene3D" id="3.30.70.270">
    <property type="match status" value="1"/>
</dbReference>
<keyword evidence="4 15" id="KW-0963">Cytoplasm</keyword>
<proteinExistence type="inferred from homology"/>
<organism evidence="17 18">
    <name type="scientific">Copranaerobaculum intestinale</name>
    <dbReference type="NCBI Taxonomy" id="2692629"/>
    <lineage>
        <taxon>Bacteria</taxon>
        <taxon>Bacillati</taxon>
        <taxon>Bacillota</taxon>
        <taxon>Erysipelotrichia</taxon>
        <taxon>Erysipelotrichales</taxon>
        <taxon>Erysipelotrichaceae</taxon>
        <taxon>Copranaerobaculum</taxon>
    </lineage>
</organism>
<comment type="similarity">
    <text evidence="2 15">Belongs to the DNA polymerase type-Y family.</text>
</comment>
<evidence type="ECO:0000259" key="16">
    <source>
        <dbReference type="PROSITE" id="PS50173"/>
    </source>
</evidence>
<reference evidence="17 18" key="1">
    <citation type="submission" date="2019-12" db="EMBL/GenBank/DDBJ databases">
        <authorList>
            <person name="Yang R."/>
        </authorList>
    </citation>
    <scope>NUCLEOTIDE SEQUENCE [LARGE SCALE GENOMIC DNA]</scope>
    <source>
        <strain evidence="17 18">DONG20-135</strain>
    </source>
</reference>
<dbReference type="EMBL" id="WUUQ01000002">
    <property type="protein sequence ID" value="MXQ73746.1"/>
    <property type="molecule type" value="Genomic_DNA"/>
</dbReference>
<dbReference type="CDD" id="cd03586">
    <property type="entry name" value="PolY_Pol_IV_kappa"/>
    <property type="match status" value="1"/>
</dbReference>
<dbReference type="GO" id="GO:0042276">
    <property type="term" value="P:error-prone translesion synthesis"/>
    <property type="evidence" value="ECO:0007669"/>
    <property type="project" value="TreeGrafter"/>
</dbReference>
<comment type="function">
    <text evidence="15">Poorly processive, error-prone DNA polymerase involved in untargeted mutagenesis. Copies undamaged DNA at stalled replication forks, which arise in vivo from mismatched or misaligned primer ends. These misaligned primers can be extended by PolIV. Exhibits no 3'-5' exonuclease (proofreading) activity. May be involved in translesional synthesis, in conjunction with the beta clamp from PolIII.</text>
</comment>
<dbReference type="GO" id="GO:0006281">
    <property type="term" value="P:DNA repair"/>
    <property type="evidence" value="ECO:0007669"/>
    <property type="project" value="UniProtKB-UniRule"/>
</dbReference>
<dbReference type="FunFam" id="3.40.1170.60:FF:000001">
    <property type="entry name" value="DNA polymerase IV"/>
    <property type="match status" value="1"/>
</dbReference>
<evidence type="ECO:0000256" key="9">
    <source>
        <dbReference type="ARBA" id="ARBA00022763"/>
    </source>
</evidence>
<keyword evidence="5 15" id="KW-0808">Transferase</keyword>
<dbReference type="GO" id="GO:0005829">
    <property type="term" value="C:cytosol"/>
    <property type="evidence" value="ECO:0007669"/>
    <property type="project" value="TreeGrafter"/>
</dbReference>
<name>A0A6N8U6C4_9FIRM</name>
<dbReference type="PANTHER" id="PTHR11076:SF33">
    <property type="entry name" value="DNA POLYMERASE KAPPA"/>
    <property type="match status" value="1"/>
</dbReference>
<dbReference type="SUPFAM" id="SSF56672">
    <property type="entry name" value="DNA/RNA polymerases"/>
    <property type="match status" value="1"/>
</dbReference>
<evidence type="ECO:0000256" key="7">
    <source>
        <dbReference type="ARBA" id="ARBA00022705"/>
    </source>
</evidence>
<dbReference type="Gene3D" id="3.40.1170.60">
    <property type="match status" value="1"/>
</dbReference>
<evidence type="ECO:0000256" key="5">
    <source>
        <dbReference type="ARBA" id="ARBA00022679"/>
    </source>
</evidence>
<feature type="binding site" evidence="15">
    <location>
        <position position="104"/>
    </location>
    <ligand>
        <name>Mg(2+)</name>
        <dbReference type="ChEBI" id="CHEBI:18420"/>
    </ligand>
</feature>
<dbReference type="InterPro" id="IPR043128">
    <property type="entry name" value="Rev_trsase/Diguanyl_cyclase"/>
</dbReference>
<dbReference type="InterPro" id="IPR017961">
    <property type="entry name" value="DNA_pol_Y-fam_little_finger"/>
</dbReference>
<dbReference type="HAMAP" id="MF_01113">
    <property type="entry name" value="DNApol_IV"/>
    <property type="match status" value="1"/>
</dbReference>
<dbReference type="InterPro" id="IPR022880">
    <property type="entry name" value="DNApol_IV"/>
</dbReference>
<dbReference type="Proteomes" id="UP000434036">
    <property type="component" value="Unassembled WGS sequence"/>
</dbReference>
<evidence type="ECO:0000256" key="2">
    <source>
        <dbReference type="ARBA" id="ARBA00010945"/>
    </source>
</evidence>
<feature type="site" description="Substrate discrimination" evidence="15">
    <location>
        <position position="15"/>
    </location>
</feature>
<dbReference type="Pfam" id="PF11799">
    <property type="entry name" value="IMS_C"/>
    <property type="match status" value="1"/>
</dbReference>
<dbReference type="InterPro" id="IPR036775">
    <property type="entry name" value="DNA_pol_Y-fam_lit_finger_sf"/>
</dbReference>
<comment type="subunit">
    <text evidence="15">Monomer.</text>
</comment>
<feature type="domain" description="UmuC" evidence="16">
    <location>
        <begin position="6"/>
        <end position="186"/>
    </location>
</feature>
<gene>
    <name evidence="15 17" type="primary">dinB</name>
    <name evidence="17" type="ORF">GSF08_07320</name>
</gene>
<reference evidence="17 18" key="2">
    <citation type="submission" date="2020-01" db="EMBL/GenBank/DDBJ databases">
        <title>Clostridiaceae sp. nov. isolated from the gut of human by culturomics.</title>
        <authorList>
            <person name="Chang Y."/>
        </authorList>
    </citation>
    <scope>NUCLEOTIDE SEQUENCE [LARGE SCALE GENOMIC DNA]</scope>
    <source>
        <strain evidence="17 18">DONG20-135</strain>
    </source>
</reference>
<dbReference type="GO" id="GO:0000287">
    <property type="term" value="F:magnesium ion binding"/>
    <property type="evidence" value="ECO:0007669"/>
    <property type="project" value="UniProtKB-UniRule"/>
</dbReference>
<feature type="active site" evidence="15">
    <location>
        <position position="105"/>
    </location>
</feature>
<evidence type="ECO:0000256" key="1">
    <source>
        <dbReference type="ARBA" id="ARBA00004496"/>
    </source>
</evidence>
<dbReference type="InterPro" id="IPR043502">
    <property type="entry name" value="DNA/RNA_pol_sf"/>
</dbReference>
<dbReference type="GO" id="GO:0003684">
    <property type="term" value="F:damaged DNA binding"/>
    <property type="evidence" value="ECO:0007669"/>
    <property type="project" value="InterPro"/>
</dbReference>
<evidence type="ECO:0000256" key="14">
    <source>
        <dbReference type="ARBA" id="ARBA00049244"/>
    </source>
</evidence>
<dbReference type="EC" id="2.7.7.7" evidence="15"/>
<dbReference type="GO" id="GO:0003887">
    <property type="term" value="F:DNA-directed DNA polymerase activity"/>
    <property type="evidence" value="ECO:0007669"/>
    <property type="project" value="UniProtKB-UniRule"/>
</dbReference>
<dbReference type="GO" id="GO:0006261">
    <property type="term" value="P:DNA-templated DNA replication"/>
    <property type="evidence" value="ECO:0007669"/>
    <property type="project" value="UniProtKB-UniRule"/>
</dbReference>
<keyword evidence="8 15" id="KW-0479">Metal-binding</keyword>
<dbReference type="PROSITE" id="PS50173">
    <property type="entry name" value="UMUC"/>
    <property type="match status" value="1"/>
</dbReference>
<keyword evidence="18" id="KW-1185">Reference proteome</keyword>
<keyword evidence="9 15" id="KW-0227">DNA damage</keyword>
<dbReference type="InterPro" id="IPR050116">
    <property type="entry name" value="DNA_polymerase-Y"/>
</dbReference>
<sequence length="389" mass="43589">MAGRVIFHIDLNSFYASAEILHNTALEGQPVVVAGLSRRSVVSTASYEARKYGVHSAMPLQMAMDLCPNLVIVQGDYSWYEELSERFFRFIRTFSQYVEPASIDECYVDVTEQISKFDRPLDLAWLIQNRLKEELGLPCSIGIAPNKFLAKMASDMRKPMGITVLRKQELSRKLWPLPISDMQGIGTKTAPLLIANGISTIGDLADPQNESKIMTLMGKHGYEAIQNARGNSTNKLCYNSSVQSISQSTTTDKDIIEYDEVKTVLIRLAESLSRRAKAEGIKGSLISLSIRYYDFTNAVRSVSLDHYTDDYQVLLENALLLFDRNSINKTIRHLGIGLGSLYSKTKSITQLNMFQEPAKQKPDILAELNKQLQGAPLLYAKDLTMKKKG</sequence>
<evidence type="ECO:0000256" key="10">
    <source>
        <dbReference type="ARBA" id="ARBA00022842"/>
    </source>
</evidence>
<comment type="cofactor">
    <cofactor evidence="15">
        <name>Mg(2+)</name>
        <dbReference type="ChEBI" id="CHEBI:18420"/>
    </cofactor>
    <text evidence="15">Binds 2 magnesium ions per subunit.</text>
</comment>
<dbReference type="PANTHER" id="PTHR11076">
    <property type="entry name" value="DNA REPAIR POLYMERASE UMUC / TRANSFERASE FAMILY MEMBER"/>
    <property type="match status" value="1"/>
</dbReference>
<evidence type="ECO:0000256" key="6">
    <source>
        <dbReference type="ARBA" id="ARBA00022695"/>
    </source>
</evidence>
<evidence type="ECO:0000256" key="3">
    <source>
        <dbReference type="ARBA" id="ARBA00022457"/>
    </source>
</evidence>
<evidence type="ECO:0000256" key="11">
    <source>
        <dbReference type="ARBA" id="ARBA00022932"/>
    </source>
</evidence>
<comment type="caution">
    <text evidence="17">The sequence shown here is derived from an EMBL/GenBank/DDBJ whole genome shotgun (WGS) entry which is preliminary data.</text>
</comment>
<evidence type="ECO:0000313" key="18">
    <source>
        <dbReference type="Proteomes" id="UP000434036"/>
    </source>
</evidence>
<dbReference type="InterPro" id="IPR001126">
    <property type="entry name" value="UmuC"/>
</dbReference>